<name>A0A0H5QF33_NEIMI</name>
<dbReference type="GO" id="GO:0031640">
    <property type="term" value="P:killing of cells of another organism"/>
    <property type="evidence" value="ECO:0007669"/>
    <property type="project" value="UniProtKB-KW"/>
</dbReference>
<comment type="function">
    <text evidence="2">Involved in fatty acylation of protoxin at internal lysine residues, thereby converting it to the active toxin.</text>
</comment>
<dbReference type="GO" id="GO:0005737">
    <property type="term" value="C:cytoplasm"/>
    <property type="evidence" value="ECO:0007669"/>
    <property type="project" value="UniProtKB-SubCell"/>
</dbReference>
<proteinExistence type="inferred from homology"/>
<dbReference type="InterPro" id="IPR003996">
    <property type="entry name" value="RTX_toxin-activating_protC_bac"/>
</dbReference>
<protein>
    <recommendedName>
        <fullName evidence="2">RTX toxin-activating lysine-acyltransferase</fullName>
        <ecNumber evidence="2">2.3.1.-</ecNumber>
    </recommendedName>
</protein>
<evidence type="ECO:0000256" key="1">
    <source>
        <dbReference type="ARBA" id="ARBA00005686"/>
    </source>
</evidence>
<keyword evidence="2" id="KW-0963">Cytoplasm</keyword>
<organism evidence="3 4">
    <name type="scientific">Neisseria meningitidis serogroup B</name>
    <dbReference type="NCBI Taxonomy" id="491"/>
    <lineage>
        <taxon>Bacteria</taxon>
        <taxon>Pseudomonadati</taxon>
        <taxon>Pseudomonadota</taxon>
        <taxon>Betaproteobacteria</taxon>
        <taxon>Neisseriales</taxon>
        <taxon>Neisseriaceae</taxon>
        <taxon>Neisseria</taxon>
    </lineage>
</organism>
<dbReference type="Proteomes" id="UP000182715">
    <property type="component" value="Unassembled WGS sequence"/>
</dbReference>
<keyword evidence="2" id="KW-0204">Cytolysis</keyword>
<keyword evidence="2 3" id="KW-0808">Transferase</keyword>
<dbReference type="GO" id="GO:0016746">
    <property type="term" value="F:acyltransferase activity"/>
    <property type="evidence" value="ECO:0007669"/>
    <property type="project" value="UniProtKB-UniRule"/>
</dbReference>
<dbReference type="AlphaFoldDB" id="A0A0H5QF33"/>
<evidence type="ECO:0000313" key="4">
    <source>
        <dbReference type="Proteomes" id="UP000182715"/>
    </source>
</evidence>
<comment type="similarity">
    <text evidence="1 2">Belongs to the RTX toxin acyltransferase family.</text>
</comment>
<dbReference type="EMBL" id="CVTF01000102">
    <property type="protein sequence ID" value="CRY99845.1"/>
    <property type="molecule type" value="Genomic_DNA"/>
</dbReference>
<comment type="subcellular location">
    <subcellularLocation>
        <location evidence="2">Cytoplasm</location>
    </subcellularLocation>
</comment>
<dbReference type="EC" id="2.3.1.-" evidence="2"/>
<evidence type="ECO:0000256" key="2">
    <source>
        <dbReference type="RuleBase" id="RU368102"/>
    </source>
</evidence>
<dbReference type="GO" id="GO:0009404">
    <property type="term" value="P:toxin metabolic process"/>
    <property type="evidence" value="ECO:0007669"/>
    <property type="project" value="UniProtKB-UniRule"/>
</dbReference>
<dbReference type="OMA" id="WLWMHSP"/>
<dbReference type="PRINTS" id="PR01489">
    <property type="entry name" value="RTXTOXINC"/>
</dbReference>
<accession>A0A0H5QF33</accession>
<evidence type="ECO:0000313" key="3">
    <source>
        <dbReference type="EMBL" id="CRY99845.1"/>
    </source>
</evidence>
<dbReference type="Pfam" id="PF02794">
    <property type="entry name" value="HlyC"/>
    <property type="match status" value="1"/>
</dbReference>
<sequence length="155" mass="18266">MKIENIDIISPELFPQETFNETEAFGALVWLWAVSPIYQHAGVQEAAVNILPVLKNGQFALFSSNGHPVAYCTWAYFDEETEWQYLQSNDVLRHSENWCSGNRMWLINWFAPFGDSRMMKRILVHLFPKREIRWLYHRGSEKGKRIMRFPALSKQ</sequence>
<reference evidence="3 4" key="1">
    <citation type="submission" date="2014-11" db="EMBL/GenBank/DDBJ databases">
        <authorList>
            <person name="Diene M.Seydina."/>
        </authorList>
    </citation>
    <scope>NUCLEOTIDE SEQUENCE [LARGE SCALE GENOMIC DNA]</scope>
    <source>
        <strain evidence="3 4">Neisseria meningitidis CHUV</strain>
    </source>
</reference>
<keyword evidence="2 3" id="KW-0012">Acyltransferase</keyword>